<name>A0AAW7MCJ8_9STAP</name>
<evidence type="ECO:0000313" key="2">
    <source>
        <dbReference type="Proteomes" id="UP001171687"/>
    </source>
</evidence>
<evidence type="ECO:0000313" key="1">
    <source>
        <dbReference type="EMBL" id="MDN4533006.1"/>
    </source>
</evidence>
<evidence type="ECO:0008006" key="3">
    <source>
        <dbReference type="Google" id="ProtNLM"/>
    </source>
</evidence>
<reference evidence="1" key="1">
    <citation type="submission" date="2023-07" db="EMBL/GenBank/DDBJ databases">
        <title>Evaluation of the beneficial properties of pineapple isolates.</title>
        <authorList>
            <person name="Adefiranye O."/>
        </authorList>
    </citation>
    <scope>NUCLEOTIDE SEQUENCE</scope>
    <source>
        <strain evidence="1">PAPLE_T1</strain>
    </source>
</reference>
<sequence length="46" mass="5137">MRKLGNTESKLVNGGGNIVVDVAWEVVKQIPDVVKGYNETKDKPFY</sequence>
<comment type="caution">
    <text evidence="1">The sequence shown here is derived from an EMBL/GenBank/DDBJ whole genome shotgun (WGS) entry which is preliminary data.</text>
</comment>
<proteinExistence type="predicted"/>
<accession>A0AAW7MCJ8</accession>
<dbReference type="AlphaFoldDB" id="A0AAW7MCJ8"/>
<dbReference type="RefSeq" id="WP_157064342.1">
    <property type="nucleotide sequence ID" value="NZ_AP024589.1"/>
</dbReference>
<dbReference type="Proteomes" id="UP001171687">
    <property type="component" value="Unassembled WGS sequence"/>
</dbReference>
<organism evidence="1 2">
    <name type="scientific">Staphylococcus auricularis</name>
    <dbReference type="NCBI Taxonomy" id="29379"/>
    <lineage>
        <taxon>Bacteria</taxon>
        <taxon>Bacillati</taxon>
        <taxon>Bacillota</taxon>
        <taxon>Bacilli</taxon>
        <taxon>Bacillales</taxon>
        <taxon>Staphylococcaceae</taxon>
        <taxon>Staphylococcus</taxon>
    </lineage>
</organism>
<protein>
    <recommendedName>
        <fullName evidence="3">Bacteriocin</fullName>
    </recommendedName>
</protein>
<dbReference type="EMBL" id="JAUHQC010000009">
    <property type="protein sequence ID" value="MDN4533006.1"/>
    <property type="molecule type" value="Genomic_DNA"/>
</dbReference>
<gene>
    <name evidence="1" type="ORF">QYH67_05365</name>
</gene>
<dbReference type="GeneID" id="64983087"/>